<evidence type="ECO:0000259" key="1">
    <source>
        <dbReference type="Pfam" id="PF01926"/>
    </source>
</evidence>
<dbReference type="Pfam" id="PF01926">
    <property type="entry name" value="MMR_HSR1"/>
    <property type="match status" value="1"/>
</dbReference>
<feature type="domain" description="Hydrogen maturase F tetramerization" evidence="3">
    <location>
        <begin position="280"/>
        <end position="392"/>
    </location>
</feature>
<dbReference type="SUPFAM" id="SSF52540">
    <property type="entry name" value="P-loop containing nucleoside triphosphate hydrolases"/>
    <property type="match status" value="1"/>
</dbReference>
<name>A0A9D1F6C3_9FIRM</name>
<reference evidence="4" key="1">
    <citation type="submission" date="2020-10" db="EMBL/GenBank/DDBJ databases">
        <authorList>
            <person name="Gilroy R."/>
        </authorList>
    </citation>
    <scope>NUCLEOTIDE SEQUENCE</scope>
    <source>
        <strain evidence="4">CHK178-757</strain>
    </source>
</reference>
<gene>
    <name evidence="4" type="primary">hydF</name>
    <name evidence="4" type="ORF">IAB46_11760</name>
</gene>
<sequence>MSLNDTPRANRLHIGIFGNTNSGKSSLVNALTGQDTALVSEIAGTTTDPVYKAMEIHGIGPCVFIDTAGFDDTGSLGPLRIERTKDAMKKTDIALMVFSSMPDDTELFWMKALADHKITTIPVLNCRTDMPEADAIRAIEGAAGTAPVVVNAKTGEGIPELRQALIRALPSDYEAQSITGSLAKPGDVVLLVMPQDIQAPKGRLILPQVQTIRELLDKKCSVLSCTTDMLDASLAALKGAPDLIITDSQVFKTVYEKKPAQSRLTSFSVLFAGYKGDIDYFAQSVRAIDALTPQSRVLIAEACTHAPLTEDIGREKIPAMLRKKIGPSLGIDIVSGPDFPDDLSGYDLIIHCGACMFNRKYVLSRVEQAKNNHVPMTNYGITIAYLSGILDKIDLKA</sequence>
<comment type="caution">
    <text evidence="4">The sequence shown here is derived from an EMBL/GenBank/DDBJ whole genome shotgun (WGS) entry which is preliminary data.</text>
</comment>
<protein>
    <submittedName>
        <fullName evidence="4">[FeFe] hydrogenase H-cluster maturation GTPase HydF</fullName>
    </submittedName>
</protein>
<dbReference type="InterPro" id="IPR027417">
    <property type="entry name" value="P-loop_NTPase"/>
</dbReference>
<dbReference type="PANTHER" id="PTHR42714">
    <property type="entry name" value="TRNA MODIFICATION GTPASE GTPBP3"/>
    <property type="match status" value="1"/>
</dbReference>
<dbReference type="CDD" id="cd00880">
    <property type="entry name" value="Era_like"/>
    <property type="match status" value="1"/>
</dbReference>
<dbReference type="InterPro" id="IPR006073">
    <property type="entry name" value="GTP-bd"/>
</dbReference>
<proteinExistence type="predicted"/>
<evidence type="ECO:0000313" key="5">
    <source>
        <dbReference type="Proteomes" id="UP000823927"/>
    </source>
</evidence>
<dbReference type="Pfam" id="PF18128">
    <property type="entry name" value="HydF_dimer"/>
    <property type="match status" value="1"/>
</dbReference>
<evidence type="ECO:0000313" key="4">
    <source>
        <dbReference type="EMBL" id="HIS48205.1"/>
    </source>
</evidence>
<dbReference type="InterPro" id="IPR023873">
    <property type="entry name" value="FeFe-hyd_GTPase_HydF"/>
</dbReference>
<dbReference type="EMBL" id="DVIT01000046">
    <property type="protein sequence ID" value="HIS48205.1"/>
    <property type="molecule type" value="Genomic_DNA"/>
</dbReference>
<dbReference type="Pfam" id="PF18133">
    <property type="entry name" value="HydF_tetramer"/>
    <property type="match status" value="1"/>
</dbReference>
<dbReference type="AlphaFoldDB" id="A0A9D1F6C3"/>
<feature type="domain" description="G" evidence="1">
    <location>
        <begin position="13"/>
        <end position="106"/>
    </location>
</feature>
<dbReference type="Gene3D" id="3.40.50.300">
    <property type="entry name" value="P-loop containing nucleotide triphosphate hydrolases"/>
    <property type="match status" value="1"/>
</dbReference>
<dbReference type="GO" id="GO:0030488">
    <property type="term" value="P:tRNA methylation"/>
    <property type="evidence" value="ECO:0007669"/>
    <property type="project" value="TreeGrafter"/>
</dbReference>
<dbReference type="Proteomes" id="UP000823927">
    <property type="component" value="Unassembled WGS sequence"/>
</dbReference>
<dbReference type="GO" id="GO:0002098">
    <property type="term" value="P:tRNA wobble uridine modification"/>
    <property type="evidence" value="ECO:0007669"/>
    <property type="project" value="TreeGrafter"/>
</dbReference>
<dbReference type="PANTHER" id="PTHR42714:SF6">
    <property type="entry name" value="TRANSLATION INITIATION FACTOR IF-2"/>
    <property type="match status" value="1"/>
</dbReference>
<reference evidence="4" key="2">
    <citation type="journal article" date="2021" name="PeerJ">
        <title>Extensive microbial diversity within the chicken gut microbiome revealed by metagenomics and culture.</title>
        <authorList>
            <person name="Gilroy R."/>
            <person name="Ravi A."/>
            <person name="Getino M."/>
            <person name="Pursley I."/>
            <person name="Horton D.L."/>
            <person name="Alikhan N.F."/>
            <person name="Baker D."/>
            <person name="Gharbi K."/>
            <person name="Hall N."/>
            <person name="Watson M."/>
            <person name="Adriaenssens E.M."/>
            <person name="Foster-Nyarko E."/>
            <person name="Jarju S."/>
            <person name="Secka A."/>
            <person name="Antonio M."/>
            <person name="Oren A."/>
            <person name="Chaudhuri R.R."/>
            <person name="La Ragione R."/>
            <person name="Hildebrand F."/>
            <person name="Pallen M.J."/>
        </authorList>
    </citation>
    <scope>NUCLEOTIDE SEQUENCE</scope>
    <source>
        <strain evidence="4">CHK178-757</strain>
    </source>
</reference>
<dbReference type="GO" id="GO:0005737">
    <property type="term" value="C:cytoplasm"/>
    <property type="evidence" value="ECO:0007669"/>
    <property type="project" value="TreeGrafter"/>
</dbReference>
<evidence type="ECO:0000259" key="2">
    <source>
        <dbReference type="Pfam" id="PF18128"/>
    </source>
</evidence>
<dbReference type="GO" id="GO:0005525">
    <property type="term" value="F:GTP binding"/>
    <property type="evidence" value="ECO:0007669"/>
    <property type="project" value="InterPro"/>
</dbReference>
<accession>A0A9D1F6C3</accession>
<dbReference type="InterPro" id="IPR041606">
    <property type="entry name" value="HydF_dimer"/>
</dbReference>
<evidence type="ECO:0000259" key="3">
    <source>
        <dbReference type="Pfam" id="PF18133"/>
    </source>
</evidence>
<dbReference type="Gene3D" id="3.40.50.11420">
    <property type="match status" value="1"/>
</dbReference>
<organism evidence="4 5">
    <name type="scientific">Candidatus Scybalocola faecigallinarum</name>
    <dbReference type="NCBI Taxonomy" id="2840941"/>
    <lineage>
        <taxon>Bacteria</taxon>
        <taxon>Bacillati</taxon>
        <taxon>Bacillota</taxon>
        <taxon>Clostridia</taxon>
        <taxon>Lachnospirales</taxon>
        <taxon>Lachnospiraceae</taxon>
        <taxon>Lachnospiraceae incertae sedis</taxon>
        <taxon>Candidatus Scybalocola (ex Gilroy et al. 2021)</taxon>
    </lineage>
</organism>
<dbReference type="InterPro" id="IPR040644">
    <property type="entry name" value="HydF_tetramer"/>
</dbReference>
<feature type="domain" description="Hydrogen maturase F dimerization" evidence="2">
    <location>
        <begin position="180"/>
        <end position="276"/>
    </location>
</feature>
<dbReference type="Gene3D" id="3.40.50.11410">
    <property type="match status" value="1"/>
</dbReference>
<dbReference type="NCBIfam" id="TIGR03918">
    <property type="entry name" value="GTP_HydF"/>
    <property type="match status" value="1"/>
</dbReference>